<accession>A0AAP5JPP4</accession>
<reference evidence="2" key="2">
    <citation type="submission" date="2023-03" db="EMBL/GenBank/DDBJ databases">
        <authorList>
            <person name="Obshta O."/>
            <person name="Zabrodski M.W."/>
            <person name="Soomro T."/>
            <person name="Wilson G."/>
            <person name="Masood F."/>
            <person name="Thebeau J."/>
            <person name="Bezerra Da Silva M.C."/>
            <person name="Raza F."/>
            <person name="Biganski S."/>
            <person name="Jose M."/>
            <person name="Camilli M."/>
            <person name="Kozii I.V."/>
            <person name="Kozii R.V."/>
            <person name="Simko E."/>
            <person name="Wood S.C."/>
        </authorList>
    </citation>
    <scope>NUCLEOTIDE SEQUENCE</scope>
    <source>
        <strain evidence="2">PL001</strain>
    </source>
</reference>
<gene>
    <name evidence="2" type="ORF">P7H09_00150</name>
</gene>
<organism evidence="2 3">
    <name type="scientific">Paenibacillus larvae</name>
    <dbReference type="NCBI Taxonomy" id="1464"/>
    <lineage>
        <taxon>Bacteria</taxon>
        <taxon>Bacillati</taxon>
        <taxon>Bacillota</taxon>
        <taxon>Bacilli</taxon>
        <taxon>Bacillales</taxon>
        <taxon>Paenibacillaceae</taxon>
        <taxon>Paenibacillus</taxon>
    </lineage>
</organism>
<dbReference type="EMBL" id="JARQGV010000003">
    <property type="protein sequence ID" value="MDT2249849.1"/>
    <property type="molecule type" value="Genomic_DNA"/>
</dbReference>
<feature type="region of interest" description="Disordered" evidence="1">
    <location>
        <begin position="36"/>
        <end position="57"/>
    </location>
</feature>
<proteinExistence type="predicted"/>
<sequence length="95" mass="10672">MVLKSLGIIHTAQNSVENIPAPEPTRKDITREVDVTATSPEPKIEHPKQQTTAETDDQKLRQLKAEMKEKFKKLGITGKEEMGRTFLNISKSKGE</sequence>
<dbReference type="RefSeq" id="WP_311974396.1">
    <property type="nucleotide sequence ID" value="NZ_JARQGV010000003.1"/>
</dbReference>
<evidence type="ECO:0000256" key="1">
    <source>
        <dbReference type="SAM" id="MobiDB-lite"/>
    </source>
</evidence>
<dbReference type="AlphaFoldDB" id="A0AAP5JPP4"/>
<name>A0AAP5JPP4_9BACL</name>
<evidence type="ECO:0000313" key="3">
    <source>
        <dbReference type="Proteomes" id="UP001259239"/>
    </source>
</evidence>
<comment type="caution">
    <text evidence="2">The sequence shown here is derived from an EMBL/GenBank/DDBJ whole genome shotgun (WGS) entry which is preliminary data.</text>
</comment>
<reference evidence="2" key="1">
    <citation type="journal article" date="2023" name="J. Vet. Diagn. Invest.">
        <title>Oxytetracycline-resistant Paenibacillus larvae identified in commercial beekeeping operations in Saskatchewan using pooled honey sampling.</title>
        <authorList>
            <person name="Obshta O."/>
            <person name="Zabrodski M.W."/>
            <person name="Soomro T."/>
            <person name="Wilson G."/>
            <person name="Masood F."/>
            <person name="Thebeau J."/>
            <person name="Silva M.C.B."/>
            <person name="Biganski S."/>
            <person name="Kozii I.V."/>
            <person name="Koziy R.V."/>
            <person name="Raza M.F."/>
            <person name="Jose M.S."/>
            <person name="Simko E."/>
            <person name="Wood S.C."/>
        </authorList>
    </citation>
    <scope>NUCLEOTIDE SEQUENCE</scope>
    <source>
        <strain evidence="2">PL001</strain>
    </source>
</reference>
<protein>
    <submittedName>
        <fullName evidence="2">Uncharacterized protein</fullName>
    </submittedName>
</protein>
<dbReference type="Proteomes" id="UP001259239">
    <property type="component" value="Unassembled WGS sequence"/>
</dbReference>
<evidence type="ECO:0000313" key="2">
    <source>
        <dbReference type="EMBL" id="MDT2249849.1"/>
    </source>
</evidence>